<reference evidence="2 3" key="1">
    <citation type="submission" date="2019-05" db="EMBL/GenBank/DDBJ databases">
        <title>Verrucobacter flavum gen. nov., sp. nov. a new member of the family Verrucomicrobiaceae.</title>
        <authorList>
            <person name="Szuroczki S."/>
            <person name="Abbaszade G."/>
            <person name="Szabo A."/>
            <person name="Felfoldi T."/>
            <person name="Schumann P."/>
            <person name="Boka K."/>
            <person name="Keki Z."/>
            <person name="Toumi M."/>
            <person name="Toth E."/>
        </authorList>
    </citation>
    <scope>NUCLEOTIDE SEQUENCE [LARGE SCALE GENOMIC DNA]</scope>
    <source>
        <strain evidence="2 3">MG-N-17</strain>
    </source>
</reference>
<dbReference type="Proteomes" id="UP000306196">
    <property type="component" value="Unassembled WGS sequence"/>
</dbReference>
<feature type="compositionally biased region" description="Pro residues" evidence="1">
    <location>
        <begin position="124"/>
        <end position="134"/>
    </location>
</feature>
<evidence type="ECO:0000313" key="3">
    <source>
        <dbReference type="Proteomes" id="UP000306196"/>
    </source>
</evidence>
<sequence>MRRPIQTILCLIAAIHLVGGHWGVMQVIAWGNMLHTYSQNQSMVDAVKDTFDGKHPCPMCLKIQQSQTAESEQQPASTTPVEIHPHWLALPSCRDLPTVSWKAAPPEQTIALRHSLTSQWQLSPPTPPPRRSEA</sequence>
<name>A0A5R8KB87_9BACT</name>
<protein>
    <submittedName>
        <fullName evidence="2">Uncharacterized protein</fullName>
    </submittedName>
</protein>
<dbReference type="OrthoDB" id="200016at2"/>
<gene>
    <name evidence="2" type="ORF">FEM03_18980</name>
</gene>
<comment type="caution">
    <text evidence="2">The sequence shown here is derived from an EMBL/GenBank/DDBJ whole genome shotgun (WGS) entry which is preliminary data.</text>
</comment>
<accession>A0A5R8KB87</accession>
<dbReference type="AlphaFoldDB" id="A0A5R8KB87"/>
<organism evidence="2 3">
    <name type="scientific">Phragmitibacter flavus</name>
    <dbReference type="NCBI Taxonomy" id="2576071"/>
    <lineage>
        <taxon>Bacteria</taxon>
        <taxon>Pseudomonadati</taxon>
        <taxon>Verrucomicrobiota</taxon>
        <taxon>Verrucomicrobiia</taxon>
        <taxon>Verrucomicrobiales</taxon>
        <taxon>Verrucomicrobiaceae</taxon>
        <taxon>Phragmitibacter</taxon>
    </lineage>
</organism>
<proteinExistence type="predicted"/>
<dbReference type="EMBL" id="VAUV01000015">
    <property type="protein sequence ID" value="TLD69185.1"/>
    <property type="molecule type" value="Genomic_DNA"/>
</dbReference>
<keyword evidence="3" id="KW-1185">Reference proteome</keyword>
<feature type="region of interest" description="Disordered" evidence="1">
    <location>
        <begin position="115"/>
        <end position="134"/>
    </location>
</feature>
<dbReference type="RefSeq" id="WP_138087871.1">
    <property type="nucleotide sequence ID" value="NZ_VAUV01000015.1"/>
</dbReference>
<evidence type="ECO:0000256" key="1">
    <source>
        <dbReference type="SAM" id="MobiDB-lite"/>
    </source>
</evidence>
<evidence type="ECO:0000313" key="2">
    <source>
        <dbReference type="EMBL" id="TLD69185.1"/>
    </source>
</evidence>